<keyword evidence="15" id="KW-1185">Reference proteome</keyword>
<dbReference type="Proteomes" id="UP000694404">
    <property type="component" value="Unplaced"/>
</dbReference>
<dbReference type="SMART" id="SM00355">
    <property type="entry name" value="ZnF_C2H2"/>
    <property type="match status" value="5"/>
</dbReference>
<dbReference type="GO" id="GO:0001817">
    <property type="term" value="P:regulation of cytokine production"/>
    <property type="evidence" value="ECO:0007669"/>
    <property type="project" value="TreeGrafter"/>
</dbReference>
<dbReference type="SMART" id="SM00349">
    <property type="entry name" value="KRAB"/>
    <property type="match status" value="1"/>
</dbReference>
<dbReference type="PROSITE" id="PS50805">
    <property type="entry name" value="KRAB"/>
    <property type="match status" value="1"/>
</dbReference>
<keyword evidence="9" id="KW-0804">Transcription</keyword>
<dbReference type="InterPro" id="IPR001909">
    <property type="entry name" value="KRAB"/>
</dbReference>
<feature type="domain" description="KRAB" evidence="13">
    <location>
        <begin position="5"/>
        <end position="77"/>
    </location>
</feature>
<evidence type="ECO:0000256" key="3">
    <source>
        <dbReference type="ARBA" id="ARBA00022723"/>
    </source>
</evidence>
<reference evidence="14" key="1">
    <citation type="submission" date="2025-08" db="UniProtKB">
        <authorList>
            <consortium name="Ensembl"/>
        </authorList>
    </citation>
    <scope>IDENTIFICATION</scope>
</reference>
<dbReference type="GO" id="GO:0000978">
    <property type="term" value="F:RNA polymerase II cis-regulatory region sequence-specific DNA binding"/>
    <property type="evidence" value="ECO:0007669"/>
    <property type="project" value="TreeGrafter"/>
</dbReference>
<dbReference type="PROSITE" id="PS00028">
    <property type="entry name" value="ZINC_FINGER_C2H2_1"/>
    <property type="match status" value="2"/>
</dbReference>
<evidence type="ECO:0000259" key="13">
    <source>
        <dbReference type="PROSITE" id="PS50805"/>
    </source>
</evidence>
<evidence type="ECO:0000256" key="9">
    <source>
        <dbReference type="ARBA" id="ARBA00023163"/>
    </source>
</evidence>
<dbReference type="PROSITE" id="PS50157">
    <property type="entry name" value="ZINC_FINGER_C2H2_2"/>
    <property type="match status" value="5"/>
</dbReference>
<comment type="similarity">
    <text evidence="2">Belongs to the krueppel C2H2-type zinc-finger protein family.</text>
</comment>
<dbReference type="Pfam" id="PF00096">
    <property type="entry name" value="zf-C2H2"/>
    <property type="match status" value="3"/>
</dbReference>
<proteinExistence type="inferred from homology"/>
<dbReference type="GO" id="GO:0008270">
    <property type="term" value="F:zinc ion binding"/>
    <property type="evidence" value="ECO:0007669"/>
    <property type="project" value="UniProtKB-KW"/>
</dbReference>
<evidence type="ECO:0000256" key="7">
    <source>
        <dbReference type="ARBA" id="ARBA00023015"/>
    </source>
</evidence>
<dbReference type="Ensembl" id="ENSCABT00000011727.1">
    <property type="protein sequence ID" value="ENSCABP00000010714.1"/>
    <property type="gene ID" value="ENSCABG00000008015.1"/>
</dbReference>
<feature type="domain" description="C2H2-type" evidence="12">
    <location>
        <begin position="186"/>
        <end position="213"/>
    </location>
</feature>
<evidence type="ECO:0000313" key="15">
    <source>
        <dbReference type="Proteomes" id="UP000694404"/>
    </source>
</evidence>
<sequence>MDALLTFEEVAVYFTKEEWALLDPAQRALYRDVMQENYENETTDQQRIPMGERSNTCAECGEKFSRHSRLISCQRIHTQKQPYECCECGKTFAQSSTLIKHHKVQTGEKPYECCEIHTGDKPYKCCECGKTFTLSSTLTRTHTGEKPYECWECGKKPYECWECGKTFAWSSNLSSHQRIHTEEKPYKCSECGKTFTQISHLITHQRIHTGEKPYECLGSILMFRISSAVFPCLSHIEFIFYTLYNSASQCVI</sequence>
<reference evidence="14" key="2">
    <citation type="submission" date="2025-09" db="UniProtKB">
        <authorList>
            <consortium name="Ensembl"/>
        </authorList>
    </citation>
    <scope>IDENTIFICATION</scope>
</reference>
<keyword evidence="3" id="KW-0479">Metal-binding</keyword>
<dbReference type="GO" id="GO:0001227">
    <property type="term" value="F:DNA-binding transcription repressor activity, RNA polymerase II-specific"/>
    <property type="evidence" value="ECO:0007669"/>
    <property type="project" value="TreeGrafter"/>
</dbReference>
<dbReference type="InterPro" id="IPR036236">
    <property type="entry name" value="Znf_C2H2_sf"/>
</dbReference>
<dbReference type="AlphaFoldDB" id="A0A8C0GXG1"/>
<keyword evidence="4" id="KW-0677">Repeat</keyword>
<dbReference type="InterPro" id="IPR013087">
    <property type="entry name" value="Znf_C2H2_type"/>
</dbReference>
<dbReference type="GO" id="GO:0002682">
    <property type="term" value="P:regulation of immune system process"/>
    <property type="evidence" value="ECO:0007669"/>
    <property type="project" value="TreeGrafter"/>
</dbReference>
<evidence type="ECO:0000313" key="14">
    <source>
        <dbReference type="Ensembl" id="ENSCABP00000010714.1"/>
    </source>
</evidence>
<dbReference type="Gene3D" id="6.10.140.140">
    <property type="match status" value="1"/>
</dbReference>
<keyword evidence="6" id="KW-0862">Zinc</keyword>
<feature type="domain" description="C2H2-type" evidence="12">
    <location>
        <begin position="123"/>
        <end position="147"/>
    </location>
</feature>
<dbReference type="CDD" id="cd07765">
    <property type="entry name" value="KRAB_A-box"/>
    <property type="match status" value="1"/>
</dbReference>
<dbReference type="GeneTree" id="ENSGT00950000182890"/>
<dbReference type="SUPFAM" id="SSF57667">
    <property type="entry name" value="beta-beta-alpha zinc fingers"/>
    <property type="match status" value="3"/>
</dbReference>
<feature type="domain" description="C2H2-type" evidence="12">
    <location>
        <begin position="158"/>
        <end position="185"/>
    </location>
</feature>
<evidence type="ECO:0000259" key="12">
    <source>
        <dbReference type="PROSITE" id="PS50157"/>
    </source>
</evidence>
<evidence type="ECO:0000256" key="5">
    <source>
        <dbReference type="ARBA" id="ARBA00022771"/>
    </source>
</evidence>
<dbReference type="Pfam" id="PF01352">
    <property type="entry name" value="KRAB"/>
    <property type="match status" value="1"/>
</dbReference>
<evidence type="ECO:0000256" key="10">
    <source>
        <dbReference type="ARBA" id="ARBA00023242"/>
    </source>
</evidence>
<dbReference type="GO" id="GO:0005654">
    <property type="term" value="C:nucleoplasm"/>
    <property type="evidence" value="ECO:0007669"/>
    <property type="project" value="TreeGrafter"/>
</dbReference>
<protein>
    <submittedName>
        <fullName evidence="14">Uncharacterized protein</fullName>
    </submittedName>
</protein>
<evidence type="ECO:0000256" key="6">
    <source>
        <dbReference type="ARBA" id="ARBA00022833"/>
    </source>
</evidence>
<evidence type="ECO:0000256" key="11">
    <source>
        <dbReference type="PROSITE-ProRule" id="PRU00042"/>
    </source>
</evidence>
<feature type="domain" description="C2H2-type" evidence="12">
    <location>
        <begin position="55"/>
        <end position="82"/>
    </location>
</feature>
<evidence type="ECO:0000256" key="1">
    <source>
        <dbReference type="ARBA" id="ARBA00004123"/>
    </source>
</evidence>
<dbReference type="Gene3D" id="3.30.160.60">
    <property type="entry name" value="Classic Zinc Finger"/>
    <property type="match status" value="6"/>
</dbReference>
<accession>A0A8C0GXG1</accession>
<evidence type="ECO:0000256" key="2">
    <source>
        <dbReference type="ARBA" id="ARBA00006991"/>
    </source>
</evidence>
<comment type="subcellular location">
    <subcellularLocation>
        <location evidence="1">Nucleus</location>
    </subcellularLocation>
</comment>
<name>A0A8C0GXG1_CHEAB</name>
<dbReference type="SUPFAM" id="SSF109640">
    <property type="entry name" value="KRAB domain (Kruppel-associated box)"/>
    <property type="match status" value="1"/>
</dbReference>
<evidence type="ECO:0000256" key="4">
    <source>
        <dbReference type="ARBA" id="ARBA00022737"/>
    </source>
</evidence>
<evidence type="ECO:0000256" key="8">
    <source>
        <dbReference type="ARBA" id="ARBA00023125"/>
    </source>
</evidence>
<feature type="domain" description="C2H2-type" evidence="12">
    <location>
        <begin position="83"/>
        <end position="110"/>
    </location>
</feature>
<keyword evidence="10" id="KW-0539">Nucleus</keyword>
<dbReference type="PANTHER" id="PTHR24399">
    <property type="entry name" value="ZINC FINGER AND BTB DOMAIN-CONTAINING"/>
    <property type="match status" value="1"/>
</dbReference>
<organism evidence="14 15">
    <name type="scientific">Chelonoidis abingdonii</name>
    <name type="common">Abingdon island giant tortoise</name>
    <name type="synonym">Testudo abingdonii</name>
    <dbReference type="NCBI Taxonomy" id="106734"/>
    <lineage>
        <taxon>Eukaryota</taxon>
        <taxon>Metazoa</taxon>
        <taxon>Chordata</taxon>
        <taxon>Craniata</taxon>
        <taxon>Vertebrata</taxon>
        <taxon>Euteleostomi</taxon>
        <taxon>Archelosauria</taxon>
        <taxon>Testudinata</taxon>
        <taxon>Testudines</taxon>
        <taxon>Cryptodira</taxon>
        <taxon>Durocryptodira</taxon>
        <taxon>Testudinoidea</taxon>
        <taxon>Testudinidae</taxon>
        <taxon>Chelonoidis</taxon>
    </lineage>
</organism>
<keyword evidence="5 11" id="KW-0863">Zinc-finger</keyword>
<dbReference type="InterPro" id="IPR036051">
    <property type="entry name" value="KRAB_dom_sf"/>
</dbReference>
<keyword evidence="7" id="KW-0805">Transcription regulation</keyword>
<keyword evidence="8" id="KW-0238">DNA-binding</keyword>
<dbReference type="PANTHER" id="PTHR24399:SF54">
    <property type="entry name" value="GASTRULA ZINC FINGER PROTEIN XLCGF26.1-LIKE-RELATED"/>
    <property type="match status" value="1"/>
</dbReference>